<dbReference type="Pfam" id="PF07729">
    <property type="entry name" value="FCD"/>
    <property type="match status" value="1"/>
</dbReference>
<keyword evidence="1" id="KW-0805">Transcription regulation</keyword>
<evidence type="ECO:0000256" key="2">
    <source>
        <dbReference type="ARBA" id="ARBA00023125"/>
    </source>
</evidence>
<dbReference type="RefSeq" id="WP_107727922.1">
    <property type="nucleotide sequence ID" value="NZ_PZZP01000002.1"/>
</dbReference>
<dbReference type="GO" id="GO:0003700">
    <property type="term" value="F:DNA-binding transcription factor activity"/>
    <property type="evidence" value="ECO:0007669"/>
    <property type="project" value="InterPro"/>
</dbReference>
<dbReference type="Proteomes" id="UP000241639">
    <property type="component" value="Unassembled WGS sequence"/>
</dbReference>
<dbReference type="InterPro" id="IPR011711">
    <property type="entry name" value="GntR_C"/>
</dbReference>
<proteinExistence type="predicted"/>
<dbReference type="CDD" id="cd07377">
    <property type="entry name" value="WHTH_GntR"/>
    <property type="match status" value="1"/>
</dbReference>
<dbReference type="InterPro" id="IPR008920">
    <property type="entry name" value="TF_FadR/GntR_C"/>
</dbReference>
<feature type="domain" description="HTH gntR-type" evidence="4">
    <location>
        <begin position="10"/>
        <end position="77"/>
    </location>
</feature>
<dbReference type="OrthoDB" id="574518at2"/>
<dbReference type="PANTHER" id="PTHR43537:SF5">
    <property type="entry name" value="UXU OPERON TRANSCRIPTIONAL REGULATOR"/>
    <property type="match status" value="1"/>
</dbReference>
<sequence length="226" mass="26951">MNQTVNTPAKSAKEATYQRLLDDILKLEYKPGEKISEKEISEKYEVSRTPVREAFQQLAKEGLLQIYPQKGTVVSMIDLELVEEARFLREQMEIAVLKLACKQFPQEKLAELEMNIKIQKLYLEERDFEKIFELDEAFHRTIFDGCGKLRIWQWIQQINIHFNRIRVLRLAANVHWNDIYKQHCEILEAIQQQKVDQAEKLIRTHLTQVLFDKEELRTKYPHYFKG</sequence>
<dbReference type="SMART" id="SM00345">
    <property type="entry name" value="HTH_GNTR"/>
    <property type="match status" value="1"/>
</dbReference>
<accession>A0A2T4Z407</accession>
<dbReference type="Gene3D" id="1.20.120.530">
    <property type="entry name" value="GntR ligand-binding domain-like"/>
    <property type="match status" value="1"/>
</dbReference>
<dbReference type="Gene3D" id="1.10.10.10">
    <property type="entry name" value="Winged helix-like DNA-binding domain superfamily/Winged helix DNA-binding domain"/>
    <property type="match status" value="1"/>
</dbReference>
<dbReference type="PANTHER" id="PTHR43537">
    <property type="entry name" value="TRANSCRIPTIONAL REGULATOR, GNTR FAMILY"/>
    <property type="match status" value="1"/>
</dbReference>
<evidence type="ECO:0000256" key="3">
    <source>
        <dbReference type="ARBA" id="ARBA00023163"/>
    </source>
</evidence>
<evidence type="ECO:0000313" key="5">
    <source>
        <dbReference type="EMBL" id="PTM56596.1"/>
    </source>
</evidence>
<dbReference type="InterPro" id="IPR036390">
    <property type="entry name" value="WH_DNA-bd_sf"/>
</dbReference>
<evidence type="ECO:0000259" key="4">
    <source>
        <dbReference type="PROSITE" id="PS50949"/>
    </source>
</evidence>
<gene>
    <name evidence="5" type="ORF">C8J48_2918</name>
</gene>
<dbReference type="SMART" id="SM00895">
    <property type="entry name" value="FCD"/>
    <property type="match status" value="1"/>
</dbReference>
<keyword evidence="2" id="KW-0238">DNA-binding</keyword>
<dbReference type="AlphaFoldDB" id="A0A2T4Z407"/>
<dbReference type="EMBL" id="PZZP01000002">
    <property type="protein sequence ID" value="PTM56596.1"/>
    <property type="molecule type" value="Genomic_DNA"/>
</dbReference>
<reference evidence="5 6" key="1">
    <citation type="submission" date="2018-04" db="EMBL/GenBank/DDBJ databases">
        <title>Genomic Encyclopedia of Archaeal and Bacterial Type Strains, Phase II (KMG-II): from individual species to whole genera.</title>
        <authorList>
            <person name="Goeker M."/>
        </authorList>
    </citation>
    <scope>NUCLEOTIDE SEQUENCE [LARGE SCALE GENOMIC DNA]</scope>
    <source>
        <strain evidence="5 6">DSM 45169</strain>
    </source>
</reference>
<dbReference type="InterPro" id="IPR000524">
    <property type="entry name" value="Tscrpt_reg_HTH_GntR"/>
</dbReference>
<dbReference type="SUPFAM" id="SSF46785">
    <property type="entry name" value="Winged helix' DNA-binding domain"/>
    <property type="match status" value="1"/>
</dbReference>
<dbReference type="InterPro" id="IPR036388">
    <property type="entry name" value="WH-like_DNA-bd_sf"/>
</dbReference>
<name>A0A2T4Z407_9BACL</name>
<evidence type="ECO:0000313" key="6">
    <source>
        <dbReference type="Proteomes" id="UP000241639"/>
    </source>
</evidence>
<dbReference type="PROSITE" id="PS50949">
    <property type="entry name" value="HTH_GNTR"/>
    <property type="match status" value="1"/>
</dbReference>
<dbReference type="PRINTS" id="PR00035">
    <property type="entry name" value="HTHGNTR"/>
</dbReference>
<organism evidence="5 6">
    <name type="scientific">Desmospora activa DSM 45169</name>
    <dbReference type="NCBI Taxonomy" id="1121389"/>
    <lineage>
        <taxon>Bacteria</taxon>
        <taxon>Bacillati</taxon>
        <taxon>Bacillota</taxon>
        <taxon>Bacilli</taxon>
        <taxon>Bacillales</taxon>
        <taxon>Thermoactinomycetaceae</taxon>
        <taxon>Desmospora</taxon>
    </lineage>
</organism>
<evidence type="ECO:0000256" key="1">
    <source>
        <dbReference type="ARBA" id="ARBA00023015"/>
    </source>
</evidence>
<dbReference type="Pfam" id="PF00392">
    <property type="entry name" value="GntR"/>
    <property type="match status" value="1"/>
</dbReference>
<keyword evidence="3" id="KW-0804">Transcription</keyword>
<comment type="caution">
    <text evidence="5">The sequence shown here is derived from an EMBL/GenBank/DDBJ whole genome shotgun (WGS) entry which is preliminary data.</text>
</comment>
<dbReference type="SUPFAM" id="SSF48008">
    <property type="entry name" value="GntR ligand-binding domain-like"/>
    <property type="match status" value="1"/>
</dbReference>
<dbReference type="GO" id="GO:0003677">
    <property type="term" value="F:DNA binding"/>
    <property type="evidence" value="ECO:0007669"/>
    <property type="project" value="UniProtKB-KW"/>
</dbReference>
<protein>
    <submittedName>
        <fullName evidence="5">GntR family transcriptional regulator</fullName>
    </submittedName>
</protein>
<keyword evidence="6" id="KW-1185">Reference proteome</keyword>